<feature type="non-terminal residue" evidence="1">
    <location>
        <position position="1"/>
    </location>
</feature>
<name>A0A0F9A970_9ZZZZ</name>
<dbReference type="EMBL" id="LAZR01058974">
    <property type="protein sequence ID" value="KKK68776.1"/>
    <property type="molecule type" value="Genomic_DNA"/>
</dbReference>
<evidence type="ECO:0000313" key="1">
    <source>
        <dbReference type="EMBL" id="KKK68776.1"/>
    </source>
</evidence>
<protein>
    <submittedName>
        <fullName evidence="1">Uncharacterized protein</fullName>
    </submittedName>
</protein>
<gene>
    <name evidence="1" type="ORF">LCGC14_2940670</name>
</gene>
<organism evidence="1">
    <name type="scientific">marine sediment metagenome</name>
    <dbReference type="NCBI Taxonomy" id="412755"/>
    <lineage>
        <taxon>unclassified sequences</taxon>
        <taxon>metagenomes</taxon>
        <taxon>ecological metagenomes</taxon>
    </lineage>
</organism>
<reference evidence="1" key="1">
    <citation type="journal article" date="2015" name="Nature">
        <title>Complex archaea that bridge the gap between prokaryotes and eukaryotes.</title>
        <authorList>
            <person name="Spang A."/>
            <person name="Saw J.H."/>
            <person name="Jorgensen S.L."/>
            <person name="Zaremba-Niedzwiedzka K."/>
            <person name="Martijn J."/>
            <person name="Lind A.E."/>
            <person name="van Eijk R."/>
            <person name="Schleper C."/>
            <person name="Guy L."/>
            <person name="Ettema T.J."/>
        </authorList>
    </citation>
    <scope>NUCLEOTIDE SEQUENCE</scope>
</reference>
<comment type="caution">
    <text evidence="1">The sequence shown here is derived from an EMBL/GenBank/DDBJ whole genome shotgun (WGS) entry which is preliminary data.</text>
</comment>
<accession>A0A0F9A970</accession>
<sequence>AKFIPYVHDGYWMEEKKPMTDRGQHTSYTVFLDGAHNNLCLNLRTAGFVMHKAA</sequence>
<dbReference type="AlphaFoldDB" id="A0A0F9A970"/>
<proteinExistence type="predicted"/>